<evidence type="ECO:0000259" key="1">
    <source>
        <dbReference type="Pfam" id="PF13842"/>
    </source>
</evidence>
<dbReference type="Proteomes" id="UP000053105">
    <property type="component" value="Unassembled WGS sequence"/>
</dbReference>
<accession>A0A0M9A714</accession>
<evidence type="ECO:0000313" key="3">
    <source>
        <dbReference type="Proteomes" id="UP000053105"/>
    </source>
</evidence>
<dbReference type="EMBL" id="KQ435733">
    <property type="protein sequence ID" value="KOX77243.1"/>
    <property type="molecule type" value="Genomic_DNA"/>
</dbReference>
<keyword evidence="3" id="KW-1185">Reference proteome</keyword>
<organism evidence="2 3">
    <name type="scientific">Melipona quadrifasciata</name>
    <dbReference type="NCBI Taxonomy" id="166423"/>
    <lineage>
        <taxon>Eukaryota</taxon>
        <taxon>Metazoa</taxon>
        <taxon>Ecdysozoa</taxon>
        <taxon>Arthropoda</taxon>
        <taxon>Hexapoda</taxon>
        <taxon>Insecta</taxon>
        <taxon>Pterygota</taxon>
        <taxon>Neoptera</taxon>
        <taxon>Endopterygota</taxon>
        <taxon>Hymenoptera</taxon>
        <taxon>Apocrita</taxon>
        <taxon>Aculeata</taxon>
        <taxon>Apoidea</taxon>
        <taxon>Anthophila</taxon>
        <taxon>Apidae</taxon>
        <taxon>Melipona</taxon>
    </lineage>
</organism>
<name>A0A0M9A714_9HYME</name>
<dbReference type="InterPro" id="IPR032718">
    <property type="entry name" value="PGBD4_Znf_C"/>
</dbReference>
<protein>
    <recommendedName>
        <fullName evidence="1">PiggyBac transposable element-derived protein 4 C-terminal zinc-finger domain-containing protein</fullName>
    </recommendedName>
</protein>
<reference evidence="2 3" key="1">
    <citation type="submission" date="2015-07" db="EMBL/GenBank/DDBJ databases">
        <title>The genome of Melipona quadrifasciata.</title>
        <authorList>
            <person name="Pan H."/>
            <person name="Kapheim K."/>
        </authorList>
    </citation>
    <scope>NUCLEOTIDE SEQUENCE [LARGE SCALE GENOMIC DNA]</scope>
    <source>
        <strain evidence="2">0111107301</strain>
        <tissue evidence="2">Whole body</tissue>
    </source>
</reference>
<evidence type="ECO:0000313" key="2">
    <source>
        <dbReference type="EMBL" id="KOX77243.1"/>
    </source>
</evidence>
<dbReference type="AlphaFoldDB" id="A0A0M9A714"/>
<proteinExistence type="predicted"/>
<sequence>MCRVALSSLWEDHTTTRLDAIEETSSETRSCGSCAIAGFSVAEATSGRRSYGSRSLVKIPGRAKVCALCMQNKIKAASGRGKQTTFKCKQCDLPLCQTGCFLEYHQERNVDTIGIVNAIQLFFTRNKERKSNEPSNAEVQSPPTISIRFTAFFLLRNGKITSETNADRRLVIVTLWILGRDGIEYLTGPGSRPLAFKLEFTGRVYRDNGRDGWRTKCKVLHAAATSGHDFPNISFDSESRGGEGMGLGAAADRVPGLTRSQVGNGTENCATGFFPGGVIVAFFERIAKDLQREGGAVT</sequence>
<gene>
    <name evidence="2" type="ORF">WN51_10849</name>
</gene>
<feature type="domain" description="PiggyBac transposable element-derived protein 4 C-terminal zinc-finger" evidence="1">
    <location>
        <begin position="62"/>
        <end position="105"/>
    </location>
</feature>
<dbReference type="Pfam" id="PF13842">
    <property type="entry name" value="zf-Tnp_2"/>
    <property type="match status" value="1"/>
</dbReference>